<reference evidence="1 2" key="1">
    <citation type="submission" date="2016-05" db="EMBL/GenBank/DDBJ databases">
        <title>Microbial solvent formation.</title>
        <authorList>
            <person name="Poehlein A."/>
            <person name="Montoya Solano J.D."/>
            <person name="Flitsch S."/>
            <person name="Krabben P."/>
            <person name="Duerre P."/>
            <person name="Daniel R."/>
        </authorList>
    </citation>
    <scope>NUCLEOTIDE SEQUENCE [LARGE SCALE GENOMIC DNA]</scope>
    <source>
        <strain evidence="1 2">DSM 2619</strain>
    </source>
</reference>
<evidence type="ECO:0000313" key="1">
    <source>
        <dbReference type="EMBL" id="OOM74469.1"/>
    </source>
</evidence>
<accession>A0A1S8TA08</accession>
<protein>
    <submittedName>
        <fullName evidence="1">Uncharacterized protein</fullName>
    </submittedName>
</protein>
<organism evidence="1 2">
    <name type="scientific">Clostridium puniceum</name>
    <dbReference type="NCBI Taxonomy" id="29367"/>
    <lineage>
        <taxon>Bacteria</taxon>
        <taxon>Bacillati</taxon>
        <taxon>Bacillota</taxon>
        <taxon>Clostridia</taxon>
        <taxon>Eubacteriales</taxon>
        <taxon>Clostridiaceae</taxon>
        <taxon>Clostridium</taxon>
    </lineage>
</organism>
<name>A0A1S8TA08_9CLOT</name>
<keyword evidence="2" id="KW-1185">Reference proteome</keyword>
<comment type="caution">
    <text evidence="1">The sequence shown here is derived from an EMBL/GenBank/DDBJ whole genome shotgun (WGS) entry which is preliminary data.</text>
</comment>
<gene>
    <name evidence="1" type="ORF">CLPUN_39220</name>
</gene>
<dbReference type="RefSeq" id="WP_198944373.1">
    <property type="nucleotide sequence ID" value="NZ_LZZM01000199.1"/>
</dbReference>
<sequence length="49" mass="5783">MSNVTKDTIMETMKGLPEEQQEIILHLTEIFEGEEETINEYIKNELVDR</sequence>
<proteinExistence type="predicted"/>
<dbReference type="AlphaFoldDB" id="A0A1S8TA08"/>
<dbReference type="Proteomes" id="UP000190890">
    <property type="component" value="Unassembled WGS sequence"/>
</dbReference>
<dbReference type="EMBL" id="LZZM01000199">
    <property type="protein sequence ID" value="OOM74469.1"/>
    <property type="molecule type" value="Genomic_DNA"/>
</dbReference>
<evidence type="ECO:0000313" key="2">
    <source>
        <dbReference type="Proteomes" id="UP000190890"/>
    </source>
</evidence>